<comment type="similarity">
    <text evidence="2">Belongs to the LOG family.</text>
</comment>
<proteinExistence type="inferred from homology"/>
<keyword evidence="2" id="KW-0378">Hydrolase</keyword>
<evidence type="ECO:0000256" key="3">
    <source>
        <dbReference type="SAM" id="MobiDB-lite"/>
    </source>
</evidence>
<dbReference type="EMBL" id="MKVH01000009">
    <property type="protein sequence ID" value="OJX59693.1"/>
    <property type="molecule type" value="Genomic_DNA"/>
</dbReference>
<gene>
    <name evidence="4" type="ORF">BGO89_05605</name>
</gene>
<sequence length="250" mass="28431">MAEPQQDNNHEDENPTITRENSERIFLGGPHSRFRELKFVWRVVKEFIHGFRHLHFVGPCITVFGSARFTEDHTYYQLARQVGYALGDMGFTVLTGGGPGIMEAANRGAKEAGAMSVGCNIILPHEQDPNPNLDLMIEFEHFFVRKVMLVKYSLGFVVMPGGFGTLDELFEAMTLIQTKKIKSFPIVVMGTEYYRDIMELIEVMVKRGTVSPDDRKLILFTDSVDEAMAHLKKNVVKRFGLKQLLFIPKE</sequence>
<dbReference type="InterPro" id="IPR031100">
    <property type="entry name" value="LOG_fam"/>
</dbReference>
<keyword evidence="2" id="KW-0203">Cytokinin biosynthesis</keyword>
<dbReference type="Gene3D" id="3.40.50.450">
    <property type="match status" value="1"/>
</dbReference>
<dbReference type="GO" id="GO:0005829">
    <property type="term" value="C:cytosol"/>
    <property type="evidence" value="ECO:0007669"/>
    <property type="project" value="TreeGrafter"/>
</dbReference>
<dbReference type="GO" id="GO:0008714">
    <property type="term" value="F:AMP nucleosidase activity"/>
    <property type="evidence" value="ECO:0007669"/>
    <property type="project" value="UniProtKB-EC"/>
</dbReference>
<dbReference type="InterPro" id="IPR052341">
    <property type="entry name" value="LOG_family_nucleotidases"/>
</dbReference>
<accession>A0A1M3L310</accession>
<dbReference type="GO" id="GO:0009691">
    <property type="term" value="P:cytokinin biosynthetic process"/>
    <property type="evidence" value="ECO:0007669"/>
    <property type="project" value="UniProtKB-UniRule"/>
</dbReference>
<reference evidence="4 5" key="1">
    <citation type="submission" date="2016-09" db="EMBL/GenBank/DDBJ databases">
        <title>Genome-resolved meta-omics ties microbial dynamics to process performance in biotechnology for thiocyanate degradation.</title>
        <authorList>
            <person name="Kantor R.S."/>
            <person name="Huddy R.J."/>
            <person name="Iyer R."/>
            <person name="Thomas B.C."/>
            <person name="Brown C.T."/>
            <person name="Anantharaman K."/>
            <person name="Tringe S."/>
            <person name="Hettich R.L."/>
            <person name="Harrison S.T."/>
            <person name="Banfield J.F."/>
        </authorList>
    </citation>
    <scope>NUCLEOTIDE SEQUENCE [LARGE SCALE GENOMIC DNA]</scope>
    <source>
        <strain evidence="4">59-99</strain>
    </source>
</reference>
<evidence type="ECO:0000313" key="5">
    <source>
        <dbReference type="Proteomes" id="UP000184233"/>
    </source>
</evidence>
<evidence type="ECO:0000313" key="4">
    <source>
        <dbReference type="EMBL" id="OJX59693.1"/>
    </source>
</evidence>
<dbReference type="EC" id="3.2.2.n1" evidence="2"/>
<dbReference type="AlphaFoldDB" id="A0A1M3L310"/>
<dbReference type="PANTHER" id="PTHR43393:SF3">
    <property type="entry name" value="LYSINE DECARBOXYLASE-LIKE PROTEIN"/>
    <property type="match status" value="1"/>
</dbReference>
<comment type="caution">
    <text evidence="4">The sequence shown here is derived from an EMBL/GenBank/DDBJ whole genome shotgun (WGS) entry which is preliminary data.</text>
</comment>
<protein>
    <recommendedName>
        <fullName evidence="2">Cytokinin riboside 5'-monophosphate phosphoribohydrolase</fullName>
        <ecNumber evidence="2">3.2.2.n1</ecNumber>
    </recommendedName>
</protein>
<organism evidence="4 5">
    <name type="scientific">Candidatus Kapaibacterium thiocyanatum</name>
    <dbReference type="NCBI Taxonomy" id="1895771"/>
    <lineage>
        <taxon>Bacteria</taxon>
        <taxon>Pseudomonadati</taxon>
        <taxon>Candidatus Kapaibacteriota</taxon>
        <taxon>Candidatus Kapaibacteriia</taxon>
        <taxon>Candidatus Kapaibacteriales</taxon>
        <taxon>Candidatus Kapaibacteriaceae</taxon>
        <taxon>Candidatus Kapaibacterium</taxon>
    </lineage>
</organism>
<dbReference type="Pfam" id="PF03641">
    <property type="entry name" value="Lysine_decarbox"/>
    <property type="match status" value="1"/>
</dbReference>
<feature type="region of interest" description="Disordered" evidence="3">
    <location>
        <begin position="1"/>
        <end position="21"/>
    </location>
</feature>
<dbReference type="STRING" id="1895771.BGO89_05605"/>
<evidence type="ECO:0000256" key="2">
    <source>
        <dbReference type="RuleBase" id="RU363015"/>
    </source>
</evidence>
<dbReference type="PANTHER" id="PTHR43393">
    <property type="entry name" value="CYTOKININ RIBOSIDE 5'-MONOPHOSPHATE PHOSPHORIBOHYDROLASE"/>
    <property type="match status" value="1"/>
</dbReference>
<dbReference type="InterPro" id="IPR005269">
    <property type="entry name" value="LOG"/>
</dbReference>
<dbReference type="SUPFAM" id="SSF102405">
    <property type="entry name" value="MCP/YpsA-like"/>
    <property type="match status" value="1"/>
</dbReference>
<dbReference type="Proteomes" id="UP000184233">
    <property type="component" value="Unassembled WGS sequence"/>
</dbReference>
<comment type="catalytic activity">
    <reaction evidence="1">
        <text>AMP + H2O = D-ribose 5-phosphate + adenine</text>
        <dbReference type="Rhea" id="RHEA:20129"/>
        <dbReference type="ChEBI" id="CHEBI:15377"/>
        <dbReference type="ChEBI" id="CHEBI:16708"/>
        <dbReference type="ChEBI" id="CHEBI:78346"/>
        <dbReference type="ChEBI" id="CHEBI:456215"/>
        <dbReference type="EC" id="3.2.2.4"/>
    </reaction>
</comment>
<evidence type="ECO:0000256" key="1">
    <source>
        <dbReference type="ARBA" id="ARBA00000274"/>
    </source>
</evidence>
<name>A0A1M3L310_9BACT</name>
<dbReference type="NCBIfam" id="TIGR00730">
    <property type="entry name" value="Rossman fold protein, TIGR00730 family"/>
    <property type="match status" value="1"/>
</dbReference>